<dbReference type="Pfam" id="PF00112">
    <property type="entry name" value="Peptidase_C1"/>
    <property type="match status" value="1"/>
</dbReference>
<dbReference type="EMBL" id="JAGKQM010000008">
    <property type="protein sequence ID" value="KAH0916541.1"/>
    <property type="molecule type" value="Genomic_DNA"/>
</dbReference>
<accession>A0ABQ8CHJ6</accession>
<dbReference type="InterPro" id="IPR000668">
    <property type="entry name" value="Peptidase_C1A_C"/>
</dbReference>
<dbReference type="Gene3D" id="3.90.70.10">
    <property type="entry name" value="Cysteine proteinases"/>
    <property type="match status" value="1"/>
</dbReference>
<evidence type="ECO:0000313" key="3">
    <source>
        <dbReference type="Proteomes" id="UP000824890"/>
    </source>
</evidence>
<reference evidence="2 3" key="1">
    <citation type="submission" date="2021-05" db="EMBL/GenBank/DDBJ databases">
        <title>Genome Assembly of Synthetic Allotetraploid Brassica napus Reveals Homoeologous Exchanges between Subgenomes.</title>
        <authorList>
            <person name="Davis J.T."/>
        </authorList>
    </citation>
    <scope>NUCLEOTIDE SEQUENCE [LARGE SCALE GENOMIC DNA]</scope>
    <source>
        <strain evidence="3">cv. Da-Ae</strain>
        <tissue evidence="2">Seedling</tissue>
    </source>
</reference>
<dbReference type="InterPro" id="IPR038765">
    <property type="entry name" value="Papain-like_cys_pep_sf"/>
</dbReference>
<feature type="domain" description="Peptidase C1A papain C-terminal" evidence="1">
    <location>
        <begin position="52"/>
        <end position="150"/>
    </location>
</feature>
<gene>
    <name evidence="2" type="ORF">HID58_030987</name>
</gene>
<sequence length="158" mass="17966">MVMVLVVSAPVRWEEKTTKEKVYKTKLEQARKALQDGDPAEEIPFPEMYTIKARIVEKPKATPQDILTLLPTQGPIGISIDMDEKFSLLEDNGIHIVQEPKEGMKRHALIIVGHGRTKDNQLFFIVQNTWGTSWCNNGYARIIIEKTCPIFYVEALLA</sequence>
<proteinExistence type="predicted"/>
<organism evidence="2 3">
    <name type="scientific">Brassica napus</name>
    <name type="common">Rape</name>
    <dbReference type="NCBI Taxonomy" id="3708"/>
    <lineage>
        <taxon>Eukaryota</taxon>
        <taxon>Viridiplantae</taxon>
        <taxon>Streptophyta</taxon>
        <taxon>Embryophyta</taxon>
        <taxon>Tracheophyta</taxon>
        <taxon>Spermatophyta</taxon>
        <taxon>Magnoliopsida</taxon>
        <taxon>eudicotyledons</taxon>
        <taxon>Gunneridae</taxon>
        <taxon>Pentapetalae</taxon>
        <taxon>rosids</taxon>
        <taxon>malvids</taxon>
        <taxon>Brassicales</taxon>
        <taxon>Brassicaceae</taxon>
        <taxon>Brassiceae</taxon>
        <taxon>Brassica</taxon>
    </lineage>
</organism>
<dbReference type="SUPFAM" id="SSF54001">
    <property type="entry name" value="Cysteine proteinases"/>
    <property type="match status" value="1"/>
</dbReference>
<keyword evidence="3" id="KW-1185">Reference proteome</keyword>
<dbReference type="Proteomes" id="UP000824890">
    <property type="component" value="Unassembled WGS sequence"/>
</dbReference>
<protein>
    <recommendedName>
        <fullName evidence="1">Peptidase C1A papain C-terminal domain-containing protein</fullName>
    </recommendedName>
</protein>
<evidence type="ECO:0000313" key="2">
    <source>
        <dbReference type="EMBL" id="KAH0916541.1"/>
    </source>
</evidence>
<name>A0ABQ8CHJ6_BRANA</name>
<evidence type="ECO:0000259" key="1">
    <source>
        <dbReference type="Pfam" id="PF00112"/>
    </source>
</evidence>
<comment type="caution">
    <text evidence="2">The sequence shown here is derived from an EMBL/GenBank/DDBJ whole genome shotgun (WGS) entry which is preliminary data.</text>
</comment>